<dbReference type="GO" id="GO:0032979">
    <property type="term" value="P:protein insertion into mitochondrial inner membrane from matrix"/>
    <property type="evidence" value="ECO:0007669"/>
    <property type="project" value="TreeGrafter"/>
</dbReference>
<dbReference type="GO" id="GO:0005743">
    <property type="term" value="C:mitochondrial inner membrane"/>
    <property type="evidence" value="ECO:0007669"/>
    <property type="project" value="TreeGrafter"/>
</dbReference>
<keyword evidence="1" id="KW-0645">Protease</keyword>
<comment type="caution">
    <text evidence="1">The sequence shown here is derived from an EMBL/GenBank/DDBJ whole genome shotgun (WGS) entry which is preliminary data.</text>
</comment>
<dbReference type="Proteomes" id="UP000424527">
    <property type="component" value="Unassembled WGS sequence"/>
</dbReference>
<name>A0A6G0ID99_LARCR</name>
<keyword evidence="1" id="KW-0378">Hydrolase</keyword>
<dbReference type="GO" id="GO:0008233">
    <property type="term" value="F:peptidase activity"/>
    <property type="evidence" value="ECO:0007669"/>
    <property type="project" value="UniProtKB-KW"/>
</dbReference>
<dbReference type="PANTHER" id="PTHR13333:SF7">
    <property type="entry name" value="M-AAA PROTEASE-INTERACTING PROTEIN 1, MITOCHONDRIAL"/>
    <property type="match status" value="1"/>
</dbReference>
<evidence type="ECO:0000313" key="2">
    <source>
        <dbReference type="Proteomes" id="UP000424527"/>
    </source>
</evidence>
<sequence>MQRVFSRASCRELGGLAACSPGLCGWKNGLTCRKQPVLHRQWSGVCARPARPFTGEQCRKLCRARLVLAGQKHRLFGSQPGDSDPPRSSKDEPRIAVVGITNPITWLRCKLLIFLINLHFDLDIGSVEFGRGVKQALVHISKLMSSGQYHRLVGIVSTEMIEHIEKQCSSLSDAQRQQLAVTMDDILVTLPEDVSVAFDQRGRKFCSIVLRFWFLSTSEGPDDPKARILKVAPREDGAPQRKVATAVFEFHGELLKGTSPDWTVTTVWHWHWNQAE</sequence>
<dbReference type="GO" id="GO:0043022">
    <property type="term" value="F:ribosome binding"/>
    <property type="evidence" value="ECO:0007669"/>
    <property type="project" value="TreeGrafter"/>
</dbReference>
<gene>
    <name evidence="1" type="ORF">D5F01_LYC13092</name>
</gene>
<dbReference type="GO" id="GO:0006508">
    <property type="term" value="P:proteolysis"/>
    <property type="evidence" value="ECO:0007669"/>
    <property type="project" value="UniProtKB-KW"/>
</dbReference>
<protein>
    <submittedName>
        <fullName evidence="1">M-AAA protease-interacting protein 1, mitochondrial</fullName>
    </submittedName>
</protein>
<keyword evidence="2" id="KW-1185">Reference proteome</keyword>
<organism evidence="1 2">
    <name type="scientific">Larimichthys crocea</name>
    <name type="common">Large yellow croaker</name>
    <name type="synonym">Pseudosciaena crocea</name>
    <dbReference type="NCBI Taxonomy" id="215358"/>
    <lineage>
        <taxon>Eukaryota</taxon>
        <taxon>Metazoa</taxon>
        <taxon>Chordata</taxon>
        <taxon>Craniata</taxon>
        <taxon>Vertebrata</taxon>
        <taxon>Euteleostomi</taxon>
        <taxon>Actinopterygii</taxon>
        <taxon>Neopterygii</taxon>
        <taxon>Teleostei</taxon>
        <taxon>Neoteleostei</taxon>
        <taxon>Acanthomorphata</taxon>
        <taxon>Eupercaria</taxon>
        <taxon>Sciaenidae</taxon>
        <taxon>Larimichthys</taxon>
    </lineage>
</organism>
<accession>A0A6G0ID99</accession>
<proteinExistence type="predicted"/>
<evidence type="ECO:0000313" key="1">
    <source>
        <dbReference type="EMBL" id="KAE8289212.1"/>
    </source>
</evidence>
<dbReference type="PANTHER" id="PTHR13333">
    <property type="entry name" value="M-AAA PROTEASE-INTERACTING PROTEIN 1, MITOCHONDRIAL"/>
    <property type="match status" value="1"/>
</dbReference>
<dbReference type="AlphaFoldDB" id="A0A6G0ID99"/>
<dbReference type="EMBL" id="REGW02000012">
    <property type="protein sequence ID" value="KAE8289212.1"/>
    <property type="molecule type" value="Genomic_DNA"/>
</dbReference>
<reference evidence="1 2" key="1">
    <citation type="submission" date="2019-07" db="EMBL/GenBank/DDBJ databases">
        <title>Chromosome genome assembly for large yellow croaker.</title>
        <authorList>
            <person name="Xiao S."/>
        </authorList>
    </citation>
    <scope>NUCLEOTIDE SEQUENCE [LARGE SCALE GENOMIC DNA]</scope>
    <source>
        <strain evidence="1">JMULYC20181020</strain>
        <tissue evidence="1">Muscle</tissue>
    </source>
</reference>